<dbReference type="SUPFAM" id="SSF53067">
    <property type="entry name" value="Actin-like ATPase domain"/>
    <property type="match status" value="1"/>
</dbReference>
<dbReference type="EMBL" id="FOJN01000009">
    <property type="protein sequence ID" value="SFA54480.1"/>
    <property type="molecule type" value="Genomic_DNA"/>
</dbReference>
<dbReference type="Proteomes" id="UP000182054">
    <property type="component" value="Unassembled WGS sequence"/>
</dbReference>
<dbReference type="OrthoDB" id="4569012at2"/>
<dbReference type="InterPro" id="IPR043129">
    <property type="entry name" value="ATPase_NBD"/>
</dbReference>
<evidence type="ECO:0000256" key="2">
    <source>
        <dbReference type="ARBA" id="ARBA00022840"/>
    </source>
</evidence>
<evidence type="ECO:0000256" key="1">
    <source>
        <dbReference type="ARBA" id="ARBA00022741"/>
    </source>
</evidence>
<keyword evidence="3" id="KW-0143">Chaperone</keyword>
<dbReference type="AlphaFoldDB" id="A0A1I0TRY2"/>
<dbReference type="GO" id="GO:0005524">
    <property type="term" value="F:ATP binding"/>
    <property type="evidence" value="ECO:0007669"/>
    <property type="project" value="UniProtKB-KW"/>
</dbReference>
<evidence type="ECO:0000313" key="5">
    <source>
        <dbReference type="Proteomes" id="UP000182054"/>
    </source>
</evidence>
<evidence type="ECO:0000313" key="4">
    <source>
        <dbReference type="EMBL" id="SFA54480.1"/>
    </source>
</evidence>
<sequence>MRAVVGVSLGASAVRAAIMDPMGRALLGTESVTVPRGRDRLEAAVEIVDSVCARHAGNRESAVLVVPDDPRCRVGSAATVLHEGGCVRVASELGAQLTYLTLRGLVEPQSTIAVVDIGKSGTSVSVVDVGSGIVHDAEWSDAFRGATVAAAVREHLLSAYGTSAPRTPSADATLDDGVEWALEMLAVHRAVQVGGPFLGGSVTVFRTTVDRLVLDAVTAVSSWVYDVVARGRRRVDTVVLVGGPANLPLVRGVFAQQWGEALVMPAEPQSLAARGAAVLAARTVSAQHRFASAS</sequence>
<protein>
    <submittedName>
        <fullName evidence="4">Hsp70 protein</fullName>
    </submittedName>
</protein>
<dbReference type="InterPro" id="IPR013126">
    <property type="entry name" value="Hsp_70_fam"/>
</dbReference>
<dbReference type="Pfam" id="PF00012">
    <property type="entry name" value="HSP70"/>
    <property type="match status" value="1"/>
</dbReference>
<dbReference type="Gene3D" id="3.90.640.10">
    <property type="entry name" value="Actin, Chain A, domain 4"/>
    <property type="match status" value="1"/>
</dbReference>
<gene>
    <name evidence="4" type="ORF">SAMN05444374_10929</name>
</gene>
<dbReference type="GO" id="GO:0140662">
    <property type="term" value="F:ATP-dependent protein folding chaperone"/>
    <property type="evidence" value="ECO:0007669"/>
    <property type="project" value="InterPro"/>
</dbReference>
<organism evidence="4 5">
    <name type="scientific">Rhodococcoides kroppenstedtii</name>
    <dbReference type="NCBI Taxonomy" id="293050"/>
    <lineage>
        <taxon>Bacteria</taxon>
        <taxon>Bacillati</taxon>
        <taxon>Actinomycetota</taxon>
        <taxon>Actinomycetes</taxon>
        <taxon>Mycobacteriales</taxon>
        <taxon>Nocardiaceae</taxon>
        <taxon>Rhodococcoides</taxon>
    </lineage>
</organism>
<proteinExistence type="predicted"/>
<keyword evidence="2" id="KW-0067">ATP-binding</keyword>
<keyword evidence="1" id="KW-0547">Nucleotide-binding</keyword>
<accession>A0A1I0TRY2</accession>
<evidence type="ECO:0000256" key="3">
    <source>
        <dbReference type="ARBA" id="ARBA00023186"/>
    </source>
</evidence>
<reference evidence="4 5" key="1">
    <citation type="submission" date="2016-10" db="EMBL/GenBank/DDBJ databases">
        <authorList>
            <person name="de Groot N.N."/>
        </authorList>
    </citation>
    <scope>NUCLEOTIDE SEQUENCE [LARGE SCALE GENOMIC DNA]</scope>
    <source>
        <strain evidence="4 5">DSM 44908</strain>
    </source>
</reference>
<name>A0A1I0TRY2_9NOCA</name>
<dbReference type="Gene3D" id="3.30.420.40">
    <property type="match status" value="2"/>
</dbReference>